<dbReference type="Proteomes" id="UP000198531">
    <property type="component" value="Unassembled WGS sequence"/>
</dbReference>
<dbReference type="Pfam" id="PF18204">
    <property type="entry name" value="PGF-CTERM"/>
    <property type="match status" value="1"/>
</dbReference>
<dbReference type="InterPro" id="IPR057149">
    <property type="entry name" value="DUF7827"/>
</dbReference>
<dbReference type="InterPro" id="IPR026371">
    <property type="entry name" value="PGF_CTERM"/>
</dbReference>
<dbReference type="NCBIfam" id="NF045517">
    <property type="entry name" value="halo_surf_dom"/>
    <property type="match status" value="1"/>
</dbReference>
<keyword evidence="11 14" id="KW-0472">Membrane</keyword>
<dbReference type="InterPro" id="IPR026452">
    <property type="entry name" value="Surf_glycop_sig_pep"/>
</dbReference>
<evidence type="ECO:0000256" key="4">
    <source>
        <dbReference type="ARBA" id="ARBA00022475"/>
    </source>
</evidence>
<evidence type="ECO:0000256" key="1">
    <source>
        <dbReference type="ARBA" id="ARBA00004236"/>
    </source>
</evidence>
<reference evidence="18" key="1">
    <citation type="submission" date="2016-10" db="EMBL/GenBank/DDBJ databases">
        <authorList>
            <person name="Varghese N."/>
            <person name="Submissions S."/>
        </authorList>
    </citation>
    <scope>NUCLEOTIDE SEQUENCE [LARGE SCALE GENOMIC DNA]</scope>
    <source>
        <strain evidence="18">CGMCC 1.7736</strain>
    </source>
</reference>
<evidence type="ECO:0000256" key="11">
    <source>
        <dbReference type="ARBA" id="ARBA00023136"/>
    </source>
</evidence>
<evidence type="ECO:0000256" key="9">
    <source>
        <dbReference type="ARBA" id="ARBA00022729"/>
    </source>
</evidence>
<evidence type="ECO:0000256" key="13">
    <source>
        <dbReference type="SAM" id="MobiDB-lite"/>
    </source>
</evidence>
<name>A0A1I6G1C0_9EURY</name>
<dbReference type="EMBL" id="FOYT01000001">
    <property type="protein sequence ID" value="SFR35940.1"/>
    <property type="molecule type" value="Genomic_DNA"/>
</dbReference>
<feature type="transmembrane region" description="Helical" evidence="14">
    <location>
        <begin position="908"/>
        <end position="926"/>
    </location>
</feature>
<keyword evidence="7" id="KW-0701">S-layer</keyword>
<protein>
    <submittedName>
        <fullName evidence="17">PGF-CTERM protein/surface glycoprotein</fullName>
    </submittedName>
</protein>
<feature type="compositionally biased region" description="Acidic residues" evidence="13">
    <location>
        <begin position="849"/>
        <end position="860"/>
    </location>
</feature>
<feature type="domain" description="PGF-CTERM archaeal protein-sorting signal" evidence="15">
    <location>
        <begin position="906"/>
        <end position="928"/>
    </location>
</feature>
<keyword evidence="10 14" id="KW-1133">Transmembrane helix</keyword>
<comment type="subcellular location">
    <subcellularLocation>
        <location evidence="1">Cell membrane</location>
    </subcellularLocation>
    <subcellularLocation>
        <location evidence="2">Secreted</location>
        <location evidence="2">Cell wall</location>
        <location evidence="2">S-layer</location>
    </subcellularLocation>
</comment>
<organism evidence="17 18">
    <name type="scientific">Halogeometricum rufum</name>
    <dbReference type="NCBI Taxonomy" id="553469"/>
    <lineage>
        <taxon>Archaea</taxon>
        <taxon>Methanobacteriati</taxon>
        <taxon>Methanobacteriota</taxon>
        <taxon>Stenosarchaea group</taxon>
        <taxon>Halobacteria</taxon>
        <taxon>Halobacteriales</taxon>
        <taxon>Haloferacaceae</taxon>
        <taxon>Halogeometricum</taxon>
    </lineage>
</organism>
<keyword evidence="12" id="KW-0325">Glycoprotein</keyword>
<proteinExistence type="inferred from homology"/>
<evidence type="ECO:0000313" key="17">
    <source>
        <dbReference type="EMBL" id="SFR35940.1"/>
    </source>
</evidence>
<dbReference type="OrthoDB" id="325633at2157"/>
<keyword evidence="18" id="KW-1185">Reference proteome</keyword>
<feature type="domain" description="DUF7827" evidence="16">
    <location>
        <begin position="449"/>
        <end position="571"/>
    </location>
</feature>
<feature type="region of interest" description="Disordered" evidence="13">
    <location>
        <begin position="849"/>
        <end position="908"/>
    </location>
</feature>
<comment type="similarity">
    <text evidence="3">Belongs to the halobacterial S-layer protein family.</text>
</comment>
<dbReference type="NCBIfam" id="TIGR04207">
    <property type="entry name" value="halo_sig_pep"/>
    <property type="match status" value="1"/>
</dbReference>
<evidence type="ECO:0000256" key="10">
    <source>
        <dbReference type="ARBA" id="ARBA00022989"/>
    </source>
</evidence>
<keyword evidence="8 14" id="KW-0812">Transmembrane</keyword>
<keyword evidence="6" id="KW-0964">Secreted</keyword>
<evidence type="ECO:0000256" key="7">
    <source>
        <dbReference type="ARBA" id="ARBA00022601"/>
    </source>
</evidence>
<evidence type="ECO:0000256" key="14">
    <source>
        <dbReference type="SAM" id="Phobius"/>
    </source>
</evidence>
<dbReference type="NCBIfam" id="TIGR04126">
    <property type="entry name" value="PGF_CTERM"/>
    <property type="match status" value="1"/>
</dbReference>
<keyword evidence="5" id="KW-0134">Cell wall</keyword>
<dbReference type="GO" id="GO:0005886">
    <property type="term" value="C:plasma membrane"/>
    <property type="evidence" value="ECO:0007669"/>
    <property type="project" value="UniProtKB-SubCell"/>
</dbReference>
<evidence type="ECO:0000256" key="12">
    <source>
        <dbReference type="ARBA" id="ARBA00023180"/>
    </source>
</evidence>
<evidence type="ECO:0000256" key="3">
    <source>
        <dbReference type="ARBA" id="ARBA00009327"/>
    </source>
</evidence>
<dbReference type="Pfam" id="PF25162">
    <property type="entry name" value="DUF7827"/>
    <property type="match status" value="1"/>
</dbReference>
<feature type="compositionally biased region" description="Low complexity" evidence="13">
    <location>
        <begin position="861"/>
        <end position="908"/>
    </location>
</feature>
<dbReference type="AlphaFoldDB" id="A0A1I6G1C0"/>
<sequence>MTSNTKQLRAVFLAALMVLSVFAGTVAFAGSAAAVDSGTVDNFDPDNLDEGTQETHTFNVSYANYDGGDGTDTVDINLPSSVTVDSYDVTVYNESNSSNIATASGSSPGTTDLSVDFGQATTGSNNATIWVNGTVTITAPSVDKDTDANVWFNVSDATDGMVNKSQTVTINDLGATSENPRYLESVHWDNFSSDNNAQLEIAFSEPVTGVNNIQWYVDEKPMGTLGSADVSDNGRYVWNLSEVYTGDVEVKIPASVEDLQSNDVSNTGNKTVDVAPVTVKSGDVNAYKGSSVAVVADAPDTDIEVEAGDDEDFTYFQSGSTGTNSQVYVFGTQNRDVGQYNVSVAGTADVAEINVRDLGLEVSVDDLNVTNEDVIEGTVSANAGERPIEVELLDSDEDTVATIGADLTGQAEYDYEFNASELELDEDNYTVLATDNQSGVDAESSSIVVSDAGEGRADIGGSGIITDERGDVVNITITLQNTDYATLTLGSSDVGYRSNVTVEDENGDGQVNLLFNTWAATNAGSIGNDGGNVYDVPNLEDDDDSITKASIEEGVNSLLESGEYDLEVRAGQDSDDDSQGVGTLTLEERNTTAVNTWTAPSGSTLEDTDDVYEAVGNNNLTQTNTVAYGDLAVHQVEASGLEGLLEAQGTDDVTTAFYNNNGSEYTLTVEQVDPGANRDPYALVLNDTNSDVFADSENDTYFVVYDTDSKDIDTTERSIENDHTLEANFTVEEDEDNLADDRQTVTDEYDLVEGEHILDDPYNVSASAEQTIEGETTVAPGTELSLRVRSSGDTQPSFLKTATVYVTENRTFSGTFDFSEQEVGDTYEITVRNGPADSETVDGTVLESVETETEMTETDAPDTATDAPDTATDAPDTATDAPDTATEAPGTDTEAPGTDTGTSTGTPGFGVVVAVTALLAAALLAVRRD</sequence>
<accession>A0A1I6G1C0</accession>
<dbReference type="GO" id="GO:0030115">
    <property type="term" value="C:S-layer"/>
    <property type="evidence" value="ECO:0007669"/>
    <property type="project" value="UniProtKB-SubCell"/>
</dbReference>
<evidence type="ECO:0000256" key="2">
    <source>
        <dbReference type="ARBA" id="ARBA00004237"/>
    </source>
</evidence>
<evidence type="ECO:0000256" key="6">
    <source>
        <dbReference type="ARBA" id="ARBA00022525"/>
    </source>
</evidence>
<keyword evidence="4" id="KW-1003">Cell membrane</keyword>
<evidence type="ECO:0000313" key="18">
    <source>
        <dbReference type="Proteomes" id="UP000198531"/>
    </source>
</evidence>
<evidence type="ECO:0000256" key="8">
    <source>
        <dbReference type="ARBA" id="ARBA00022692"/>
    </source>
</evidence>
<evidence type="ECO:0000259" key="16">
    <source>
        <dbReference type="Pfam" id="PF25162"/>
    </source>
</evidence>
<evidence type="ECO:0000259" key="15">
    <source>
        <dbReference type="Pfam" id="PF18204"/>
    </source>
</evidence>
<gene>
    <name evidence="17" type="ORF">SAMN04487947_0396</name>
</gene>
<dbReference type="RefSeq" id="WP_089804097.1">
    <property type="nucleotide sequence ID" value="NZ_FOYT01000001.1"/>
</dbReference>
<evidence type="ECO:0000256" key="5">
    <source>
        <dbReference type="ARBA" id="ARBA00022512"/>
    </source>
</evidence>
<keyword evidence="9" id="KW-0732">Signal</keyword>